<name>A0ABZ0TN11_9SPHI</name>
<accession>A0ABZ0TN11</accession>
<proteinExistence type="predicted"/>
<evidence type="ECO:0000313" key="1">
    <source>
        <dbReference type="EMBL" id="WPU94186.1"/>
    </source>
</evidence>
<evidence type="ECO:0000313" key="2">
    <source>
        <dbReference type="Proteomes" id="UP001324380"/>
    </source>
</evidence>
<protein>
    <submittedName>
        <fullName evidence="1">Uncharacterized protein</fullName>
    </submittedName>
</protein>
<dbReference type="Proteomes" id="UP001324380">
    <property type="component" value="Chromosome"/>
</dbReference>
<dbReference type="RefSeq" id="WP_321563310.1">
    <property type="nucleotide sequence ID" value="NZ_CP139558.1"/>
</dbReference>
<organism evidence="1 2">
    <name type="scientific">Mucilaginibacter sabulilitoris</name>
    <dbReference type="NCBI Taxonomy" id="1173583"/>
    <lineage>
        <taxon>Bacteria</taxon>
        <taxon>Pseudomonadati</taxon>
        <taxon>Bacteroidota</taxon>
        <taxon>Sphingobacteriia</taxon>
        <taxon>Sphingobacteriales</taxon>
        <taxon>Sphingobacteriaceae</taxon>
        <taxon>Mucilaginibacter</taxon>
    </lineage>
</organism>
<gene>
    <name evidence="1" type="ORF">SNE25_01435</name>
</gene>
<reference evidence="1 2" key="1">
    <citation type="submission" date="2023-11" db="EMBL/GenBank/DDBJ databases">
        <title>Analysis of the Genomes of Mucilaginibacter gossypii cycad 4 and M. sabulilitoris SNA2: microbes with the potential for plant growth promotion.</title>
        <authorList>
            <person name="Hirsch A.M."/>
            <person name="Humm E."/>
            <person name="Rubbi M."/>
            <person name="Del Vecchio G."/>
            <person name="Ha S.M."/>
            <person name="Pellegrini M."/>
            <person name="Gunsalus R.P."/>
        </authorList>
    </citation>
    <scope>NUCLEOTIDE SEQUENCE [LARGE SCALE GENOMIC DNA]</scope>
    <source>
        <strain evidence="1 2">SNA2</strain>
    </source>
</reference>
<keyword evidence="2" id="KW-1185">Reference proteome</keyword>
<dbReference type="PROSITE" id="PS51257">
    <property type="entry name" value="PROKAR_LIPOPROTEIN"/>
    <property type="match status" value="1"/>
</dbReference>
<sequence length="124" mass="14232">MTIGKGLLFSLLISLVVQGCHSVVFKQSFDKQKWNDKEDWDYPQRNNVVDDLVKNHRLKGLNYKQLINLLGIPQGQSEDSAGIYYQIVMDFGNDIDPVYTKNLLIGFNKDSIVNSITINEWKKP</sequence>
<dbReference type="EMBL" id="CP139558">
    <property type="protein sequence ID" value="WPU94186.1"/>
    <property type="molecule type" value="Genomic_DNA"/>
</dbReference>